<keyword evidence="4 10" id="KW-1133">Transmembrane helix</keyword>
<dbReference type="CDD" id="cd15203">
    <property type="entry name" value="7tmA_NPYR-like"/>
    <property type="match status" value="1"/>
</dbReference>
<keyword evidence="6 10" id="KW-0472">Membrane</keyword>
<evidence type="ECO:0000256" key="8">
    <source>
        <dbReference type="ARBA" id="ARBA00023224"/>
    </source>
</evidence>
<evidence type="ECO:0000256" key="7">
    <source>
        <dbReference type="ARBA" id="ARBA00023170"/>
    </source>
</evidence>
<evidence type="ECO:0000256" key="10">
    <source>
        <dbReference type="SAM" id="Phobius"/>
    </source>
</evidence>
<accession>A0A553PG09</accession>
<name>A0A553PG09_TIGCA</name>
<evidence type="ECO:0000256" key="1">
    <source>
        <dbReference type="ARBA" id="ARBA00004141"/>
    </source>
</evidence>
<dbReference type="InterPro" id="IPR017452">
    <property type="entry name" value="GPCR_Rhodpsn_7TM"/>
</dbReference>
<comment type="similarity">
    <text evidence="2">Belongs to the G-protein coupled receptor 1 family.</text>
</comment>
<dbReference type="PANTHER" id="PTHR24235">
    <property type="entry name" value="NEUROPEPTIDE Y RECEPTOR"/>
    <property type="match status" value="1"/>
</dbReference>
<feature type="transmembrane region" description="Helical" evidence="10">
    <location>
        <begin position="441"/>
        <end position="464"/>
    </location>
</feature>
<evidence type="ECO:0000313" key="13">
    <source>
        <dbReference type="Proteomes" id="UP000318571"/>
    </source>
</evidence>
<dbReference type="GO" id="GO:0004983">
    <property type="term" value="F:neuropeptide Y receptor activity"/>
    <property type="evidence" value="ECO:0007669"/>
    <property type="project" value="InterPro"/>
</dbReference>
<evidence type="ECO:0000256" key="2">
    <source>
        <dbReference type="ARBA" id="ARBA00010663"/>
    </source>
</evidence>
<dbReference type="PRINTS" id="PR00237">
    <property type="entry name" value="GPCRRHODOPSN"/>
</dbReference>
<organism evidence="12 13">
    <name type="scientific">Tigriopus californicus</name>
    <name type="common">Marine copepod</name>
    <dbReference type="NCBI Taxonomy" id="6832"/>
    <lineage>
        <taxon>Eukaryota</taxon>
        <taxon>Metazoa</taxon>
        <taxon>Ecdysozoa</taxon>
        <taxon>Arthropoda</taxon>
        <taxon>Crustacea</taxon>
        <taxon>Multicrustacea</taxon>
        <taxon>Hexanauplia</taxon>
        <taxon>Copepoda</taxon>
        <taxon>Harpacticoida</taxon>
        <taxon>Harpacticidae</taxon>
        <taxon>Tigriopus</taxon>
    </lineage>
</organism>
<dbReference type="EMBL" id="VCGU01000004">
    <property type="protein sequence ID" value="TRY76618.1"/>
    <property type="molecule type" value="Genomic_DNA"/>
</dbReference>
<evidence type="ECO:0000256" key="4">
    <source>
        <dbReference type="ARBA" id="ARBA00022989"/>
    </source>
</evidence>
<feature type="domain" description="G-protein coupled receptors family 1 profile" evidence="11">
    <location>
        <begin position="85"/>
        <end position="461"/>
    </location>
</feature>
<dbReference type="STRING" id="6832.A0A553PG09"/>
<keyword evidence="3 10" id="KW-0812">Transmembrane</keyword>
<feature type="transmembrane region" description="Helical" evidence="10">
    <location>
        <begin position="186"/>
        <end position="206"/>
    </location>
</feature>
<dbReference type="PANTHER" id="PTHR24235:SF12">
    <property type="entry name" value="G-PROTEIN COUPLED RECEPTORS FAMILY 1 PROFILE DOMAIN-CONTAINING PROTEIN"/>
    <property type="match status" value="1"/>
</dbReference>
<dbReference type="PROSITE" id="PS50262">
    <property type="entry name" value="G_PROTEIN_RECEP_F1_2"/>
    <property type="match status" value="1"/>
</dbReference>
<keyword evidence="8" id="KW-0807">Transducer</keyword>
<reference evidence="12 13" key="1">
    <citation type="journal article" date="2018" name="Nat. Ecol. Evol.">
        <title>Genomic signatures of mitonuclear coevolution across populations of Tigriopus californicus.</title>
        <authorList>
            <person name="Barreto F.S."/>
            <person name="Watson E.T."/>
            <person name="Lima T.G."/>
            <person name="Willett C.S."/>
            <person name="Edmands S."/>
            <person name="Li W."/>
            <person name="Burton R.S."/>
        </authorList>
    </citation>
    <scope>NUCLEOTIDE SEQUENCE [LARGE SCALE GENOMIC DNA]</scope>
    <source>
        <strain evidence="12 13">San Diego</strain>
    </source>
</reference>
<comment type="subcellular location">
    <subcellularLocation>
        <location evidence="1">Membrane</location>
        <topology evidence="1">Multi-pass membrane protein</topology>
    </subcellularLocation>
</comment>
<protein>
    <recommendedName>
        <fullName evidence="11">G-protein coupled receptors family 1 profile domain-containing protein</fullName>
    </recommendedName>
</protein>
<feature type="compositionally biased region" description="Polar residues" evidence="9">
    <location>
        <begin position="510"/>
        <end position="522"/>
    </location>
</feature>
<comment type="caution">
    <text evidence="12">The sequence shown here is derived from an EMBL/GenBank/DDBJ whole genome shotgun (WGS) entry which is preliminary data.</text>
</comment>
<evidence type="ECO:0000259" key="11">
    <source>
        <dbReference type="PROSITE" id="PS50262"/>
    </source>
</evidence>
<feature type="region of interest" description="Disordered" evidence="9">
    <location>
        <begin position="502"/>
        <end position="554"/>
    </location>
</feature>
<dbReference type="Pfam" id="PF00001">
    <property type="entry name" value="7tm_1"/>
    <property type="match status" value="2"/>
</dbReference>
<feature type="transmembrane region" description="Helical" evidence="10">
    <location>
        <begin position="66"/>
        <end position="94"/>
    </location>
</feature>
<evidence type="ECO:0000256" key="6">
    <source>
        <dbReference type="ARBA" id="ARBA00023136"/>
    </source>
</evidence>
<dbReference type="OrthoDB" id="9046662at2759"/>
<sequence>MGIVEPEMTAVAETEMLDDQFPTSIPSGGTTNITTTTTVMNEWLVLENVIRTMVENWRYQARVGNVWYSILVLLYASMILIGATGNLLVILVVVRNVAMRTARNVFIVNLAVSDLMLCLITMPLTLVEILYQTWQFGNYPAACPVAALLQGTSIFVSTLSITAIALDRRQLIVCPHKGAWGIKAMLACVPLIWGLALALASPMAIWKKLEYWNDWAAAMNIIGDSSNSTDPGDAGDNSTFVDCPHLLNISSSNGAQRTVSNYAVDENARLNCMLQEIIPRWLHELQSCKEDFPESGRLVYSSITMIIQYLLPTITISIAYYQIYGQLRIRMQQKLSQLAQNTHMASANGGRRNTAVTLGRTNEVGGVVAPSGPGNVLVERIENDILRMKRTTNLLIWVGVIFCVCWLPLNILNTVMDITENHRIQEDGTKVTSLTHEQFCIIYAICHVTGMLSACANPVIYGYLNENFNREFKEIFEIARPCFQCPSRQLFLRGDLPGSCPENGTKPVTPLQNNTLSPQNGGNYEMKTVKAQDDPSPTFHDGRPEGEALLGSTD</sequence>
<keyword evidence="13" id="KW-1185">Reference proteome</keyword>
<keyword evidence="5" id="KW-0297">G-protein coupled receptor</keyword>
<dbReference type="Proteomes" id="UP000318571">
    <property type="component" value="Chromosome 5"/>
</dbReference>
<evidence type="ECO:0000256" key="5">
    <source>
        <dbReference type="ARBA" id="ARBA00023040"/>
    </source>
</evidence>
<dbReference type="InterPro" id="IPR000276">
    <property type="entry name" value="GPCR_Rhodpsn"/>
</dbReference>
<dbReference type="AlphaFoldDB" id="A0A553PG09"/>
<feature type="transmembrane region" description="Helical" evidence="10">
    <location>
        <begin position="147"/>
        <end position="166"/>
    </location>
</feature>
<evidence type="ECO:0000256" key="3">
    <source>
        <dbReference type="ARBA" id="ARBA00022692"/>
    </source>
</evidence>
<evidence type="ECO:0000256" key="9">
    <source>
        <dbReference type="SAM" id="MobiDB-lite"/>
    </source>
</evidence>
<gene>
    <name evidence="12" type="ORF">TCAL_11639</name>
</gene>
<dbReference type="InterPro" id="IPR000611">
    <property type="entry name" value="NPY_rcpt"/>
</dbReference>
<evidence type="ECO:0000313" key="12">
    <source>
        <dbReference type="EMBL" id="TRY76618.1"/>
    </source>
</evidence>
<feature type="transmembrane region" description="Helical" evidence="10">
    <location>
        <begin position="299"/>
        <end position="321"/>
    </location>
</feature>
<feature type="transmembrane region" description="Helical" evidence="10">
    <location>
        <begin position="106"/>
        <end position="127"/>
    </location>
</feature>
<dbReference type="Gene3D" id="1.20.1070.10">
    <property type="entry name" value="Rhodopsin 7-helix transmembrane proteins"/>
    <property type="match status" value="1"/>
</dbReference>
<keyword evidence="7" id="KW-0675">Receptor</keyword>
<dbReference type="GO" id="GO:0016020">
    <property type="term" value="C:membrane"/>
    <property type="evidence" value="ECO:0007669"/>
    <property type="project" value="UniProtKB-SubCell"/>
</dbReference>
<feature type="transmembrane region" description="Helical" evidence="10">
    <location>
        <begin position="394"/>
        <end position="412"/>
    </location>
</feature>
<proteinExistence type="inferred from homology"/>
<dbReference type="SUPFAM" id="SSF81321">
    <property type="entry name" value="Family A G protein-coupled receptor-like"/>
    <property type="match status" value="1"/>
</dbReference>
<dbReference type="PRINTS" id="PR01012">
    <property type="entry name" value="NRPEPTIDEYR"/>
</dbReference>